<accession>A0A2K2D4D9</accession>
<dbReference type="InterPro" id="IPR044822">
    <property type="entry name" value="Myb_DNA-bind_4"/>
</dbReference>
<dbReference type="InParanoid" id="A0A2K2D4D9"/>
<proteinExistence type="predicted"/>
<dbReference type="CDD" id="cd12203">
    <property type="entry name" value="GT1"/>
    <property type="match status" value="2"/>
</dbReference>
<dbReference type="Gene3D" id="1.10.10.60">
    <property type="entry name" value="Homeodomain-like"/>
    <property type="match status" value="2"/>
</dbReference>
<feature type="region of interest" description="Disordered" evidence="7">
    <location>
        <begin position="1343"/>
        <end position="1391"/>
    </location>
</feature>
<evidence type="ECO:0000256" key="6">
    <source>
        <dbReference type="ARBA" id="ARBA00023242"/>
    </source>
</evidence>
<dbReference type="InterPro" id="IPR001005">
    <property type="entry name" value="SANT/Myb"/>
</dbReference>
<feature type="compositionally biased region" description="Basic and acidic residues" evidence="7">
    <location>
        <begin position="1377"/>
        <end position="1391"/>
    </location>
</feature>
<dbReference type="EnsemblPlants" id="PNT69145">
    <property type="protein sequence ID" value="PNT69145"/>
    <property type="gene ID" value="BRADI_3g50213v3"/>
</dbReference>
<keyword evidence="5" id="KW-0804">Transcription</keyword>
<evidence type="ECO:0000256" key="4">
    <source>
        <dbReference type="ARBA" id="ARBA00023125"/>
    </source>
</evidence>
<dbReference type="Proteomes" id="UP000008810">
    <property type="component" value="Chromosome 3"/>
</dbReference>
<dbReference type="GO" id="GO:0006355">
    <property type="term" value="P:regulation of DNA-templated transcription"/>
    <property type="evidence" value="ECO:0007669"/>
    <property type="project" value="UniProtKB-ARBA"/>
</dbReference>
<keyword evidence="4" id="KW-0238">DNA-binding</keyword>
<dbReference type="PANTHER" id="PTHR21654:SF21">
    <property type="entry name" value="GT-2-LIKE 1"/>
    <property type="match status" value="1"/>
</dbReference>
<evidence type="ECO:0000256" key="7">
    <source>
        <dbReference type="SAM" id="MobiDB-lite"/>
    </source>
</evidence>
<dbReference type="PROSITE" id="PS50090">
    <property type="entry name" value="MYB_LIKE"/>
    <property type="match status" value="2"/>
</dbReference>
<reference evidence="9" key="2">
    <citation type="submission" date="2017-06" db="EMBL/GenBank/DDBJ databases">
        <title>WGS assembly of Brachypodium distachyon.</title>
        <authorList>
            <consortium name="The International Brachypodium Initiative"/>
            <person name="Lucas S."/>
            <person name="Harmon-Smith M."/>
            <person name="Lail K."/>
            <person name="Tice H."/>
            <person name="Grimwood J."/>
            <person name="Bruce D."/>
            <person name="Barry K."/>
            <person name="Shu S."/>
            <person name="Lindquist E."/>
            <person name="Wang M."/>
            <person name="Pitluck S."/>
            <person name="Vogel J.P."/>
            <person name="Garvin D.F."/>
            <person name="Mockler T.C."/>
            <person name="Schmutz J."/>
            <person name="Rokhsar D."/>
            <person name="Bevan M.W."/>
        </authorList>
    </citation>
    <scope>NUCLEOTIDE SEQUENCE</scope>
    <source>
        <strain evidence="9">Bd21</strain>
    </source>
</reference>
<dbReference type="FunFam" id="1.10.10.60:FF:000092">
    <property type="entry name" value="Trihelix transcription factor GT-2"/>
    <property type="match status" value="1"/>
</dbReference>
<evidence type="ECO:0000259" key="8">
    <source>
        <dbReference type="PROSITE" id="PS50090"/>
    </source>
</evidence>
<name>A0A2K2D4D9_BRADI</name>
<sequence length="1391" mass="152255">MAGSVPSPQPPPVPAAVSLSLVPSPPSSVQTPPSVTNSEVLPAAGTGASTGHGVINLNDINLVDGLRGRSTGEAGAGGSGCSRWPHDETLALIEIRSEMDSVFRNAGLKAPVWEEVSRKLAQRGYRRSAKKCKEKFENVDKYYKRSKEDRAGRPDNKSYRYFAQLEALHAADPPQHQAAPMAMAAAAARPLAMAHPGAGLLLPDHGFWSNTEPDSDNESDDEEEGGGGISYKMLTVLVKRLIKQVTKRQDAMQQLLLDKLERWEAERTKREQAWRAHELTRIKCEWEQLAQERATGATRDAALIMLLQRIITSGNSVSLPPSFSSLAAANKQKAPVIQNTSQIHHHIEALIASMQSVVASRSVGESSEGDNNGSGMPRWPKEEVDALIQLRMEKDELWQDLGGKALLWDDISAAMRNMGYHRSSKRCKEKWENINKYFKKDAKTCPYFHQLEDIYRKRQQFTMTGNGGSSSTAPDDTTVTVTFSEQPVLEQNHQCDLQGNIGNNFGMMVNDGGENSHASPCNDGHTAMHTTVVDDIAINEEENTHRELEDKINNDLGMVENIEGGNLHTTLSNDGDTAMVTVVLDDSSINKEENPHRELRVRISNKFNMMGNDGGENLLAPSRNGGDTPMDNNMLDDDAKNKENPSRELEVKISKDFSMVDNGGGENLHAPRSKDGATTVVTAVLDESAINIEENLLAPPCNGGDMAIDTGVIDGSSTNKENRSRELESKISNDFIAMDNVGGENLLSPPSNNDDTVVDTSVLDESAINKDKPSCAIEGKINNDFAMRDNIGGENLIAPSNNGDTIVDTTLLHDSVVNKEENPLYEHEVNINNHFSMMGNGGVENLLAPPNNNGEMATDTVVLDDNAINKEENPSQELEGTISNDFAMIINGGGENLLSPLRNDGDTTVDTTVLDGSIVNKEENPGHEHEVNISNHFGMMGSSGRENLLVPPSNNGEMATDTVVLDDNAINKEENPLRELKGNISNDFAMMINGRGENLLSPPRNDDDTTVDTAVLDESAIKKEEDPWRNLEGNINNDFNMIGNDGEENLLAAPCNGVDTAMDATVLYDNAINHEKNPLRELEDKTINEFAMMENSGEEKLLASSNNGGDTAMDTTMLDDSTINKEENPRRELKGNVSNDFDMMGSDEGENLLAPPSNSDDIAMDTSVLDDIPINKENPLHELGGNINNEFVMMGNDGGENLFAPPSHNCDTTMDTAVLDDSAINKEENPWRELEGNIRSDFSMMDNGGGENLLAPPNNIGDKAMDTTVLDDSAINKENPWRELESKINNDFKMMDNGGWENLLAPPSNNDDTTMDTGVLDDNPVNKKKEDIVMTTEANMQPQQKDFTDWEETCSDDIEGNYTHEDRDNGGGSSDNENDKMKCIVELRKQQ</sequence>
<dbReference type="GO" id="GO:0003677">
    <property type="term" value="F:DNA binding"/>
    <property type="evidence" value="ECO:0007669"/>
    <property type="project" value="UniProtKB-KW"/>
</dbReference>
<feature type="region of interest" description="Disordered" evidence="7">
    <location>
        <begin position="612"/>
        <end position="674"/>
    </location>
</feature>
<keyword evidence="11" id="KW-1185">Reference proteome</keyword>
<protein>
    <recommendedName>
        <fullName evidence="8">Myb-like domain-containing protein</fullName>
    </recommendedName>
</protein>
<evidence type="ECO:0000313" key="10">
    <source>
        <dbReference type="EnsemblPlants" id="PNT69145"/>
    </source>
</evidence>
<reference evidence="10" key="3">
    <citation type="submission" date="2018-08" db="UniProtKB">
        <authorList>
            <consortium name="EnsemblPlants"/>
        </authorList>
    </citation>
    <scope>IDENTIFICATION</scope>
    <source>
        <strain evidence="10">cv. Bd21</strain>
    </source>
</reference>
<gene>
    <name evidence="9" type="ORF">BRADI_3g50213v3</name>
</gene>
<dbReference type="FunFam" id="1.10.10.60:FF:000061">
    <property type="entry name" value="Trihelix transcription factor GT-2"/>
    <property type="match status" value="1"/>
</dbReference>
<reference evidence="9 10" key="1">
    <citation type="journal article" date="2010" name="Nature">
        <title>Genome sequencing and analysis of the model grass Brachypodium distachyon.</title>
        <authorList>
            <consortium name="International Brachypodium Initiative"/>
        </authorList>
    </citation>
    <scope>NUCLEOTIDE SEQUENCE [LARGE SCALE GENOMIC DNA]</scope>
    <source>
        <strain evidence="9 10">Bd21</strain>
    </source>
</reference>
<dbReference type="SMART" id="SM00717">
    <property type="entry name" value="SANT"/>
    <property type="match status" value="2"/>
</dbReference>
<dbReference type="Gramene" id="PNT69145">
    <property type="protein sequence ID" value="PNT69145"/>
    <property type="gene ID" value="BRADI_3g50213v3"/>
</dbReference>
<dbReference type="GO" id="GO:0005634">
    <property type="term" value="C:nucleus"/>
    <property type="evidence" value="ECO:0007669"/>
    <property type="project" value="UniProtKB-SubCell"/>
</dbReference>
<keyword evidence="3" id="KW-0805">Transcription regulation</keyword>
<keyword evidence="6" id="KW-0539">Nucleus</keyword>
<comment type="subcellular location">
    <subcellularLocation>
        <location evidence="1">Nucleus</location>
    </subcellularLocation>
</comment>
<dbReference type="PANTHER" id="PTHR21654">
    <property type="entry name" value="FI21293P1"/>
    <property type="match status" value="1"/>
</dbReference>
<organism evidence="9">
    <name type="scientific">Brachypodium distachyon</name>
    <name type="common">Purple false brome</name>
    <name type="synonym">Trachynia distachya</name>
    <dbReference type="NCBI Taxonomy" id="15368"/>
    <lineage>
        <taxon>Eukaryota</taxon>
        <taxon>Viridiplantae</taxon>
        <taxon>Streptophyta</taxon>
        <taxon>Embryophyta</taxon>
        <taxon>Tracheophyta</taxon>
        <taxon>Spermatophyta</taxon>
        <taxon>Magnoliopsida</taxon>
        <taxon>Liliopsida</taxon>
        <taxon>Poales</taxon>
        <taxon>Poaceae</taxon>
        <taxon>BOP clade</taxon>
        <taxon>Pooideae</taxon>
        <taxon>Stipodae</taxon>
        <taxon>Brachypodieae</taxon>
        <taxon>Brachypodium</taxon>
    </lineage>
</organism>
<evidence type="ECO:0000256" key="2">
    <source>
        <dbReference type="ARBA" id="ARBA00022737"/>
    </source>
</evidence>
<feature type="region of interest" description="Disordered" evidence="7">
    <location>
        <begin position="1"/>
        <end position="38"/>
    </location>
</feature>
<feature type="region of interest" description="Disordered" evidence="7">
    <location>
        <begin position="204"/>
        <end position="228"/>
    </location>
</feature>
<feature type="compositionally biased region" description="Acidic residues" evidence="7">
    <location>
        <begin position="1349"/>
        <end position="1359"/>
    </location>
</feature>
<feature type="compositionally biased region" description="Basic and acidic residues" evidence="7">
    <location>
        <begin position="637"/>
        <end position="655"/>
    </location>
</feature>
<evidence type="ECO:0000256" key="1">
    <source>
        <dbReference type="ARBA" id="ARBA00004123"/>
    </source>
</evidence>
<dbReference type="Pfam" id="PF13837">
    <property type="entry name" value="Myb_DNA-bind_4"/>
    <property type="match status" value="2"/>
</dbReference>
<evidence type="ECO:0000313" key="9">
    <source>
        <dbReference type="EMBL" id="PNT69145.1"/>
    </source>
</evidence>
<keyword evidence="2" id="KW-0677">Repeat</keyword>
<dbReference type="OrthoDB" id="691673at2759"/>
<feature type="compositionally biased region" description="Acidic residues" evidence="7">
    <location>
        <begin position="213"/>
        <end position="225"/>
    </location>
</feature>
<dbReference type="EMBL" id="CM000882">
    <property type="protein sequence ID" value="PNT69145.1"/>
    <property type="molecule type" value="Genomic_DNA"/>
</dbReference>
<feature type="compositionally biased region" description="Low complexity" evidence="7">
    <location>
        <begin position="15"/>
        <end position="36"/>
    </location>
</feature>
<feature type="domain" description="Myb-like" evidence="8">
    <location>
        <begin position="82"/>
        <end position="140"/>
    </location>
</feature>
<evidence type="ECO:0000256" key="3">
    <source>
        <dbReference type="ARBA" id="ARBA00023015"/>
    </source>
</evidence>
<evidence type="ECO:0000256" key="5">
    <source>
        <dbReference type="ARBA" id="ARBA00023163"/>
    </source>
</evidence>
<evidence type="ECO:0000313" key="11">
    <source>
        <dbReference type="Proteomes" id="UP000008810"/>
    </source>
</evidence>
<feature type="domain" description="Myb-like" evidence="8">
    <location>
        <begin position="378"/>
        <end position="435"/>
    </location>
</feature>
<dbReference type="STRING" id="15368.A0A2K2D4D9"/>